<evidence type="ECO:0000313" key="2">
    <source>
        <dbReference type="Proteomes" id="UP001058271"/>
    </source>
</evidence>
<gene>
    <name evidence="1" type="ORF">Drose_04280</name>
</gene>
<reference evidence="1" key="1">
    <citation type="submission" date="2021-04" db="EMBL/GenBank/DDBJ databases">
        <title>Biosynthetic gene clusters of Dactylosporangioum roseum.</title>
        <authorList>
            <person name="Hartkoorn R.C."/>
            <person name="Beaudoing E."/>
            <person name="Hot D."/>
            <person name="Moureu S."/>
        </authorList>
    </citation>
    <scope>NUCLEOTIDE SEQUENCE</scope>
    <source>
        <strain evidence="1">NRRL B-16295</strain>
    </source>
</reference>
<dbReference type="EMBL" id="CP073721">
    <property type="protein sequence ID" value="UWZ37507.1"/>
    <property type="molecule type" value="Genomic_DNA"/>
</dbReference>
<sequence>MSATENAIDEAITAHARAEGWSGIITGWIVLAATVDHDGESTASGIATVYQGGDMQWPLALGIVEAARIKMHADYARGEP</sequence>
<evidence type="ECO:0000313" key="1">
    <source>
        <dbReference type="EMBL" id="UWZ37507.1"/>
    </source>
</evidence>
<dbReference type="RefSeq" id="WP_260726864.1">
    <property type="nucleotide sequence ID" value="NZ_BAAABS010000070.1"/>
</dbReference>
<organism evidence="1 2">
    <name type="scientific">Dactylosporangium roseum</name>
    <dbReference type="NCBI Taxonomy" id="47989"/>
    <lineage>
        <taxon>Bacteria</taxon>
        <taxon>Bacillati</taxon>
        <taxon>Actinomycetota</taxon>
        <taxon>Actinomycetes</taxon>
        <taxon>Micromonosporales</taxon>
        <taxon>Micromonosporaceae</taxon>
        <taxon>Dactylosporangium</taxon>
    </lineage>
</organism>
<name>A0ABY5Z7P9_9ACTN</name>
<accession>A0ABY5Z7P9</accession>
<protein>
    <submittedName>
        <fullName evidence="1">Uncharacterized protein</fullName>
    </submittedName>
</protein>
<dbReference type="Proteomes" id="UP001058271">
    <property type="component" value="Chromosome"/>
</dbReference>
<keyword evidence="2" id="KW-1185">Reference proteome</keyword>
<proteinExistence type="predicted"/>